<sequence length="168" mass="18239">MAKLQIHQSRAARGAALFVMAIGTAASVALADVQMRVEKLWLLPSDGRELAIDVEIADDAKQKALGLMFRTELADNKGMLFPYGEPREISMWMRNTYIPLDMLFIKPDGVIHRIEVRTEPLSERIIASGGPVSAVLELAGGATQRLGIKAGDRVRHPSFTSSASAPAN</sequence>
<organism evidence="1 2">
    <name type="scientific">Hyphomicrobium sulfonivorans</name>
    <dbReference type="NCBI Taxonomy" id="121290"/>
    <lineage>
        <taxon>Bacteria</taxon>
        <taxon>Pseudomonadati</taxon>
        <taxon>Pseudomonadota</taxon>
        <taxon>Alphaproteobacteria</taxon>
        <taxon>Hyphomicrobiales</taxon>
        <taxon>Hyphomicrobiaceae</taxon>
        <taxon>Hyphomicrobium</taxon>
    </lineage>
</organism>
<name>A0A109BK94_HYPSL</name>
<dbReference type="RefSeq" id="WP_068461293.1">
    <property type="nucleotide sequence ID" value="NZ_LMTR01000045.1"/>
</dbReference>
<dbReference type="Gene3D" id="2.60.120.1140">
    <property type="entry name" value="Protein of unknown function DUF192"/>
    <property type="match status" value="1"/>
</dbReference>
<evidence type="ECO:0000313" key="2">
    <source>
        <dbReference type="Proteomes" id="UP000059074"/>
    </source>
</evidence>
<evidence type="ECO:0008006" key="3">
    <source>
        <dbReference type="Google" id="ProtNLM"/>
    </source>
</evidence>
<dbReference type="PANTHER" id="PTHR37953">
    <property type="entry name" value="UPF0127 PROTEIN MJ1496"/>
    <property type="match status" value="1"/>
</dbReference>
<dbReference type="InterPro" id="IPR038695">
    <property type="entry name" value="Saro_0823-like_sf"/>
</dbReference>
<dbReference type="AlphaFoldDB" id="A0A109BK94"/>
<dbReference type="PANTHER" id="PTHR37953:SF1">
    <property type="entry name" value="UPF0127 PROTEIN MJ1496"/>
    <property type="match status" value="1"/>
</dbReference>
<reference evidence="1 2" key="1">
    <citation type="submission" date="2015-10" db="EMBL/GenBank/DDBJ databases">
        <title>Transcriptomic analysis of a linuron degrading triple-species bacterial consortium.</title>
        <authorList>
            <person name="Albers P."/>
        </authorList>
    </citation>
    <scope>NUCLEOTIDE SEQUENCE [LARGE SCALE GENOMIC DNA]</scope>
    <source>
        <strain evidence="1 2">WDL6</strain>
    </source>
</reference>
<gene>
    <name evidence="1" type="ORF">APY04_1595</name>
</gene>
<protein>
    <recommendedName>
        <fullName evidence="3">DUF192 domain-containing protein</fullName>
    </recommendedName>
</protein>
<proteinExistence type="predicted"/>
<dbReference type="EMBL" id="LMTR01000045">
    <property type="protein sequence ID" value="KWT69512.1"/>
    <property type="molecule type" value="Genomic_DNA"/>
</dbReference>
<dbReference type="Proteomes" id="UP000059074">
    <property type="component" value="Unassembled WGS sequence"/>
</dbReference>
<dbReference type="Pfam" id="PF02643">
    <property type="entry name" value="DUF192"/>
    <property type="match status" value="1"/>
</dbReference>
<dbReference type="OrthoDB" id="9808290at2"/>
<comment type="caution">
    <text evidence="1">The sequence shown here is derived from an EMBL/GenBank/DDBJ whole genome shotgun (WGS) entry which is preliminary data.</text>
</comment>
<keyword evidence="2" id="KW-1185">Reference proteome</keyword>
<evidence type="ECO:0000313" key="1">
    <source>
        <dbReference type="EMBL" id="KWT69512.1"/>
    </source>
</evidence>
<dbReference type="PATRIC" id="fig|121290.4.peg.2839"/>
<dbReference type="InterPro" id="IPR003795">
    <property type="entry name" value="DUF192"/>
</dbReference>
<accession>A0A109BK94</accession>